<dbReference type="PATRIC" id="fig|33888.3.peg.220"/>
<dbReference type="PIRSF" id="PIRSF017349">
    <property type="entry name" value="UCP017349"/>
    <property type="match status" value="1"/>
</dbReference>
<dbReference type="STRING" id="33888.A6122_0186"/>
<protein>
    <submittedName>
        <fullName evidence="1">Uncharacterized protein</fullName>
    </submittedName>
</protein>
<evidence type="ECO:0000313" key="2">
    <source>
        <dbReference type="Proteomes" id="UP000077071"/>
    </source>
</evidence>
<dbReference type="Proteomes" id="UP000077071">
    <property type="component" value="Chromosome"/>
</dbReference>
<keyword evidence="2" id="KW-1185">Reference proteome</keyword>
<dbReference type="OrthoDB" id="3826919at2"/>
<reference evidence="1 2" key="1">
    <citation type="submission" date="2016-05" db="EMBL/GenBank/DDBJ databases">
        <title>Complete genome sequence of Rathayibacter tritici NCPPB 1953.</title>
        <authorList>
            <person name="Park J."/>
            <person name="Lee H.-H."/>
            <person name="Lee S.-W."/>
            <person name="Seo Y.-S."/>
        </authorList>
    </citation>
    <scope>NUCLEOTIDE SEQUENCE [LARGE SCALE GENOMIC DNA]</scope>
    <source>
        <strain evidence="1 2">NCPPB 1953</strain>
    </source>
</reference>
<name>A0A160KPH1_9MICO</name>
<organism evidence="1 2">
    <name type="scientific">Rathayibacter tritici</name>
    <dbReference type="NCBI Taxonomy" id="33888"/>
    <lineage>
        <taxon>Bacteria</taxon>
        <taxon>Bacillati</taxon>
        <taxon>Actinomycetota</taxon>
        <taxon>Actinomycetes</taxon>
        <taxon>Micrococcales</taxon>
        <taxon>Microbacteriaceae</taxon>
        <taxon>Rathayibacter</taxon>
    </lineage>
</organism>
<accession>A0A160KPH1</accession>
<dbReference type="RefSeq" id="WP_068250503.1">
    <property type="nucleotide sequence ID" value="NZ_CP015515.1"/>
</dbReference>
<evidence type="ECO:0000313" key="1">
    <source>
        <dbReference type="EMBL" id="AND15350.1"/>
    </source>
</evidence>
<proteinExistence type="predicted"/>
<dbReference type="Pfam" id="PF11349">
    <property type="entry name" value="DUF3151"/>
    <property type="match status" value="1"/>
</dbReference>
<dbReference type="EMBL" id="CP015515">
    <property type="protein sequence ID" value="AND15350.1"/>
    <property type="molecule type" value="Genomic_DNA"/>
</dbReference>
<gene>
    <name evidence="1" type="ORF">A6122_0186</name>
</gene>
<dbReference type="KEGG" id="rtn:A6122_0186"/>
<sequence>MTGENLLGPEPTLLPEEPAVTAALTKHADPGAVEFAALAAAYPRSPLAWALLADSVWGIDAALPSYAYARVGYHRGLDLLRAAGWRGQGPIPWRHGPNRGFLLALYALRRAAESIGETEEVARLTQFLEQADPAAIEEIERYHEDALPPTASIIILGND</sequence>
<dbReference type="InterPro" id="IPR014487">
    <property type="entry name" value="DUF3151"/>
</dbReference>
<dbReference type="AlphaFoldDB" id="A0A160KPH1"/>